<protein>
    <recommendedName>
        <fullName evidence="4">ATP-cone domain-containing protein</fullName>
    </recommendedName>
</protein>
<dbReference type="PROSITE" id="PS51161">
    <property type="entry name" value="ATP_CONE"/>
    <property type="match status" value="1"/>
</dbReference>
<proteinExistence type="predicted"/>
<name>A0A0G0MJC5_9BACT</name>
<dbReference type="AlphaFoldDB" id="A0A0G0MJC5"/>
<evidence type="ECO:0000313" key="6">
    <source>
        <dbReference type="Proteomes" id="UP000033881"/>
    </source>
</evidence>
<accession>A0A0G0MJC5</accession>
<evidence type="ECO:0000259" key="4">
    <source>
        <dbReference type="PROSITE" id="PS51161"/>
    </source>
</evidence>
<evidence type="ECO:0000256" key="3">
    <source>
        <dbReference type="PROSITE-ProRule" id="PRU00492"/>
    </source>
</evidence>
<keyword evidence="2 3" id="KW-0067">ATP-binding</keyword>
<dbReference type="STRING" id="1618574.UT24_C0012G0113"/>
<comment type="caution">
    <text evidence="5">The sequence shown here is derived from an EMBL/GenBank/DDBJ whole genome shotgun (WGS) entry which is preliminary data.</text>
</comment>
<evidence type="ECO:0000313" key="5">
    <source>
        <dbReference type="EMBL" id="KKR00491.1"/>
    </source>
</evidence>
<dbReference type="InterPro" id="IPR005144">
    <property type="entry name" value="ATP-cone_dom"/>
</dbReference>
<dbReference type="Pfam" id="PF03477">
    <property type="entry name" value="ATP-cone"/>
    <property type="match status" value="1"/>
</dbReference>
<dbReference type="EMBL" id="LBWB01000012">
    <property type="protein sequence ID" value="KKR00491.1"/>
    <property type="molecule type" value="Genomic_DNA"/>
</dbReference>
<evidence type="ECO:0000256" key="2">
    <source>
        <dbReference type="ARBA" id="ARBA00022840"/>
    </source>
</evidence>
<keyword evidence="1 3" id="KW-0547">Nucleotide-binding</keyword>
<feature type="domain" description="ATP-cone" evidence="4">
    <location>
        <begin position="4"/>
        <end position="85"/>
    </location>
</feature>
<organism evidence="5 6">
    <name type="scientific">Candidatus Woesebacteria bacterium GW2011_GWB1_39_12</name>
    <dbReference type="NCBI Taxonomy" id="1618574"/>
    <lineage>
        <taxon>Bacteria</taxon>
        <taxon>Candidatus Woeseibacteriota</taxon>
    </lineage>
</organism>
<dbReference type="Proteomes" id="UP000033881">
    <property type="component" value="Unassembled WGS sequence"/>
</dbReference>
<reference evidence="5 6" key="1">
    <citation type="journal article" date="2015" name="Nature">
        <title>rRNA introns, odd ribosomes, and small enigmatic genomes across a large radiation of phyla.</title>
        <authorList>
            <person name="Brown C.T."/>
            <person name="Hug L.A."/>
            <person name="Thomas B.C."/>
            <person name="Sharon I."/>
            <person name="Castelle C.J."/>
            <person name="Singh A."/>
            <person name="Wilkins M.J."/>
            <person name="Williams K.H."/>
            <person name="Banfield J.F."/>
        </authorList>
    </citation>
    <scope>NUCLEOTIDE SEQUENCE [LARGE SCALE GENOMIC DNA]</scope>
</reference>
<sequence>MNDLNVKKRDGKLEPWSVDKLVTAIGKAGVPIEAAQNFAKNIEGWAKGTAQKGVIASTEIRDKVIEFIKGEYPSQADNFQTFKKQ</sequence>
<dbReference type="GO" id="GO:0005524">
    <property type="term" value="F:ATP binding"/>
    <property type="evidence" value="ECO:0007669"/>
    <property type="project" value="UniProtKB-UniRule"/>
</dbReference>
<evidence type="ECO:0000256" key="1">
    <source>
        <dbReference type="ARBA" id="ARBA00022741"/>
    </source>
</evidence>
<gene>
    <name evidence="5" type="ORF">UT24_C0012G0113</name>
</gene>